<dbReference type="Proteomes" id="UP000000263">
    <property type="component" value="Chromosome"/>
</dbReference>
<gene>
    <name evidence="1" type="ordered locus">Rcas_0401</name>
</gene>
<dbReference type="STRING" id="383372.Rcas_0401"/>
<reference evidence="1 2" key="1">
    <citation type="submission" date="2007-08" db="EMBL/GenBank/DDBJ databases">
        <title>Complete sequence of Roseiflexus castenholzii DSM 13941.</title>
        <authorList>
            <consortium name="US DOE Joint Genome Institute"/>
            <person name="Copeland A."/>
            <person name="Lucas S."/>
            <person name="Lapidus A."/>
            <person name="Barry K."/>
            <person name="Glavina del Rio T."/>
            <person name="Dalin E."/>
            <person name="Tice H."/>
            <person name="Pitluck S."/>
            <person name="Thompson L.S."/>
            <person name="Brettin T."/>
            <person name="Bruce D."/>
            <person name="Detter J.C."/>
            <person name="Han C."/>
            <person name="Tapia R."/>
            <person name="Schmutz J."/>
            <person name="Larimer F."/>
            <person name="Land M."/>
            <person name="Hauser L."/>
            <person name="Kyrpides N."/>
            <person name="Mikhailova N."/>
            <person name="Bryant D.A."/>
            <person name="Hanada S."/>
            <person name="Tsukatani Y."/>
            <person name="Richardson P."/>
        </authorList>
    </citation>
    <scope>NUCLEOTIDE SEQUENCE [LARGE SCALE GENOMIC DNA]</scope>
    <source>
        <strain evidence="2">DSM 13941 / HLO8</strain>
    </source>
</reference>
<protein>
    <submittedName>
        <fullName evidence="1">Uncharacterized protein</fullName>
    </submittedName>
</protein>
<accession>A7NGE6</accession>
<dbReference type="RefSeq" id="WP_011997937.1">
    <property type="nucleotide sequence ID" value="NC_009767.1"/>
</dbReference>
<evidence type="ECO:0000313" key="2">
    <source>
        <dbReference type="Proteomes" id="UP000000263"/>
    </source>
</evidence>
<keyword evidence="2" id="KW-1185">Reference proteome</keyword>
<dbReference type="InterPro" id="IPR032710">
    <property type="entry name" value="NTF2-like_dom_sf"/>
</dbReference>
<dbReference type="SUPFAM" id="SSF54427">
    <property type="entry name" value="NTF2-like"/>
    <property type="match status" value="1"/>
</dbReference>
<dbReference type="InterPro" id="IPR011944">
    <property type="entry name" value="Steroid_delta5-4_isomerase"/>
</dbReference>
<proteinExistence type="predicted"/>
<dbReference type="Gene3D" id="3.10.450.50">
    <property type="match status" value="1"/>
</dbReference>
<dbReference type="OrthoDB" id="123109at2"/>
<organism evidence="1 2">
    <name type="scientific">Roseiflexus castenholzii (strain DSM 13941 / HLO8)</name>
    <dbReference type="NCBI Taxonomy" id="383372"/>
    <lineage>
        <taxon>Bacteria</taxon>
        <taxon>Bacillati</taxon>
        <taxon>Chloroflexota</taxon>
        <taxon>Chloroflexia</taxon>
        <taxon>Chloroflexales</taxon>
        <taxon>Roseiflexineae</taxon>
        <taxon>Roseiflexaceae</taxon>
        <taxon>Roseiflexus</taxon>
    </lineage>
</organism>
<dbReference type="EMBL" id="CP000804">
    <property type="protein sequence ID" value="ABU56533.1"/>
    <property type="molecule type" value="Genomic_DNA"/>
</dbReference>
<sequence length="157" mass="18066">MVLKQDWRNYSYKTNCEKDRNHSTAEQQIEQIIHRQQDAWNRGNAAGYSQDCDENLSFTNIVGEMAFGRQAFEAKHAFIFSHIFKGSRLEMDVRRIQFPAPNVALVDIVCTLRDYVALPPGVPPRPDGLLRTCLLEVLMRTEAGWRVVAYHNVDVKV</sequence>
<dbReference type="eggNOG" id="COG4319">
    <property type="taxonomic scope" value="Bacteria"/>
</dbReference>
<evidence type="ECO:0000313" key="1">
    <source>
        <dbReference type="EMBL" id="ABU56533.1"/>
    </source>
</evidence>
<dbReference type="KEGG" id="rca:Rcas_0401"/>
<dbReference type="NCBIfam" id="TIGR02246">
    <property type="entry name" value="SgcJ/EcaC family oxidoreductase"/>
    <property type="match status" value="1"/>
</dbReference>
<dbReference type="HOGENOM" id="CLU_129336_1_0_0"/>
<dbReference type="AlphaFoldDB" id="A7NGE6"/>
<name>A7NGE6_ROSCS</name>